<dbReference type="EMBL" id="AP024702">
    <property type="protein sequence ID" value="BCX46992.1"/>
    <property type="molecule type" value="Genomic_DNA"/>
</dbReference>
<reference evidence="1 2" key="1">
    <citation type="submission" date="2021-06" db="EMBL/GenBank/DDBJ databases">
        <title>Complete genome of Haloferula helveola possessing various polysaccharide degrading enzymes.</title>
        <authorList>
            <person name="Takami H."/>
            <person name="Huang C."/>
            <person name="Hamasaki K."/>
        </authorList>
    </citation>
    <scope>NUCLEOTIDE SEQUENCE [LARGE SCALE GENOMIC DNA]</scope>
    <source>
        <strain evidence="1 2">CN-1</strain>
    </source>
</reference>
<organism evidence="1 2">
    <name type="scientific">Haloferula helveola</name>
    <dbReference type="NCBI Taxonomy" id="490095"/>
    <lineage>
        <taxon>Bacteria</taxon>
        <taxon>Pseudomonadati</taxon>
        <taxon>Verrucomicrobiota</taxon>
        <taxon>Verrucomicrobiia</taxon>
        <taxon>Verrucomicrobiales</taxon>
        <taxon>Verrucomicrobiaceae</taxon>
        <taxon>Haloferula</taxon>
    </lineage>
</organism>
<evidence type="ECO:0000313" key="2">
    <source>
        <dbReference type="Proteomes" id="UP001374893"/>
    </source>
</evidence>
<dbReference type="Proteomes" id="UP001374893">
    <property type="component" value="Chromosome"/>
</dbReference>
<proteinExistence type="predicted"/>
<protein>
    <submittedName>
        <fullName evidence="1">Uncharacterized protein</fullName>
    </submittedName>
</protein>
<gene>
    <name evidence="1" type="ORF">HAHE_09000</name>
</gene>
<name>A0ABN6H0D9_9BACT</name>
<keyword evidence="2" id="KW-1185">Reference proteome</keyword>
<accession>A0ABN6H0D9</accession>
<evidence type="ECO:0000313" key="1">
    <source>
        <dbReference type="EMBL" id="BCX46992.1"/>
    </source>
</evidence>
<dbReference type="RefSeq" id="WP_338688967.1">
    <property type="nucleotide sequence ID" value="NZ_AP024702.1"/>
</dbReference>
<sequence length="82" mass="10223">MESHEWRERTEEGLRFWRANRHAGRWTFQTTLKTDPDWEPIDPVPRELWQALREKLWNKYQRGRCPWEHIAYIDKLLEDDDS</sequence>